<protein>
    <submittedName>
        <fullName evidence="2">Uncharacterized protein</fullName>
    </submittedName>
</protein>
<name>A0ABY3KWQ9_9FLAO</name>
<evidence type="ECO:0000313" key="3">
    <source>
        <dbReference type="Proteomes" id="UP000321528"/>
    </source>
</evidence>
<dbReference type="PROSITE" id="PS51257">
    <property type="entry name" value="PROKAR_LIPOPROTEIN"/>
    <property type="match status" value="1"/>
</dbReference>
<proteinExistence type="predicted"/>
<organism evidence="2 3">
    <name type="scientific">Flagellimonas aequoris</name>
    <dbReference type="NCBI Taxonomy" id="2306997"/>
    <lineage>
        <taxon>Bacteria</taxon>
        <taxon>Pseudomonadati</taxon>
        <taxon>Bacteroidota</taxon>
        <taxon>Flavobacteriia</taxon>
        <taxon>Flavobacteriales</taxon>
        <taxon>Flavobacteriaceae</taxon>
        <taxon>Flagellimonas</taxon>
    </lineage>
</organism>
<reference evidence="2 3" key="1">
    <citation type="submission" date="2019-07" db="EMBL/GenBank/DDBJ databases">
        <title>Draft genome of two Muricauda strains isolated from deep sea.</title>
        <authorList>
            <person name="Sun C."/>
        </authorList>
    </citation>
    <scope>NUCLEOTIDE SEQUENCE [LARGE SCALE GENOMIC DNA]</scope>
    <source>
        <strain evidence="2 3">NH166</strain>
    </source>
</reference>
<sequence>MKNTCKFLFLTLLLCMTMGCSSKDDITIPPDDDTSQTDDDDNGSSSSLTYELIDIQIDLPDGMNLDISNTYVESLLSEYEIKSDYTASINVLKDKKSLVYLRNTDGEIILMGFISKEHPILDARSTLDASLFFRLGTVFRLPEIKEKFLNEFRDLTEIEPFVSELEEMYKTDALVLKSDTFKSWLNDVAGKLVDNKKVIDIQDKVLIANNSIKSGIKVAQNSGNVLSVDVTNYYRRRARAFFYKVAVKKNGEFETLLDLDQVITSHETSLEPNIELDVSPVTGITSIQGGTIDVIIGNGSDVGFKTSGPTELELLDNDEASKYIIRVLGPGRKSTLIHTKEEGDALLQMQLETFLLDFLVPSVTTMLGIGDIADTYIGFLDIDTGKELLNAALASTPGALDALDDGNLVTAVYEFGKALIGNAVGTEKFFEVVFVKPLKSMGMYTTVEDLKGKLAAPLTFTNALLTSFDGYRIIDDIYRSSQLERYESTVTRSKVRISPYEKGIVLGEQVEYEATSPDIDETTTGNYYYKWRTTAIYGELTENYGAKQITYKSNPDYGTLPQNAHDSIYVDIYQKGEGGLLGSLVGKDSTIVNISPTKYKIRPDGITIDGDSKLTLRVVDPDNVPIANSDSLYYKIVWQTQGNYGKLNGTDISLTTYVKDGSSVYYETFDQETASAAELVSAKIYSSTSDLFNGDDSELTLVDEIEATINIENRDDVLIYYTKVGFDKQDSPLTGFPDYTHWEYWSEWKWNSSEAVIPDGYEVQQVSMRIIERIPDLNPSCSYTSNTWSLEPGESMEPTYTVYCGGSGFNVGPDLNQGTLAYMESLYGSVKGYAKVTVYLRVKN</sequence>
<comment type="caution">
    <text evidence="2">The sequence shown here is derived from an EMBL/GenBank/DDBJ whole genome shotgun (WGS) entry which is preliminary data.</text>
</comment>
<feature type="signal peptide" evidence="1">
    <location>
        <begin position="1"/>
        <end position="22"/>
    </location>
</feature>
<gene>
    <name evidence="2" type="ORF">FQ019_02950</name>
</gene>
<keyword evidence="1" id="KW-0732">Signal</keyword>
<evidence type="ECO:0000256" key="1">
    <source>
        <dbReference type="SAM" id="SignalP"/>
    </source>
</evidence>
<keyword evidence="3" id="KW-1185">Reference proteome</keyword>
<dbReference type="Proteomes" id="UP000321528">
    <property type="component" value="Unassembled WGS sequence"/>
</dbReference>
<evidence type="ECO:0000313" key="2">
    <source>
        <dbReference type="EMBL" id="TXK06929.1"/>
    </source>
</evidence>
<feature type="chain" id="PRO_5046406947" evidence="1">
    <location>
        <begin position="23"/>
        <end position="844"/>
    </location>
</feature>
<dbReference type="RefSeq" id="WP_147378510.1">
    <property type="nucleotide sequence ID" value="NZ_QXFJ01000009.1"/>
</dbReference>
<accession>A0ABY3KWQ9</accession>
<dbReference type="EMBL" id="VNWL01000008">
    <property type="protein sequence ID" value="TXK06929.1"/>
    <property type="molecule type" value="Genomic_DNA"/>
</dbReference>